<dbReference type="EMBL" id="LAZR01061664">
    <property type="protein sequence ID" value="KKK63127.1"/>
    <property type="molecule type" value="Genomic_DNA"/>
</dbReference>
<proteinExistence type="predicted"/>
<keyword evidence="1" id="KW-0812">Transmembrane</keyword>
<keyword evidence="1" id="KW-1133">Transmembrane helix</keyword>
<dbReference type="AlphaFoldDB" id="A0A0F8X203"/>
<reference evidence="2" key="1">
    <citation type="journal article" date="2015" name="Nature">
        <title>Complex archaea that bridge the gap between prokaryotes and eukaryotes.</title>
        <authorList>
            <person name="Spang A."/>
            <person name="Saw J.H."/>
            <person name="Jorgensen S.L."/>
            <person name="Zaremba-Niedzwiedzka K."/>
            <person name="Martijn J."/>
            <person name="Lind A.E."/>
            <person name="van Eijk R."/>
            <person name="Schleper C."/>
            <person name="Guy L."/>
            <person name="Ettema T.J."/>
        </authorList>
    </citation>
    <scope>NUCLEOTIDE SEQUENCE</scope>
</reference>
<name>A0A0F8X203_9ZZZZ</name>
<evidence type="ECO:0000313" key="2">
    <source>
        <dbReference type="EMBL" id="KKK63127.1"/>
    </source>
</evidence>
<gene>
    <name evidence="2" type="ORF">LCGC14_2997430</name>
</gene>
<feature type="transmembrane region" description="Helical" evidence="1">
    <location>
        <begin position="7"/>
        <end position="36"/>
    </location>
</feature>
<comment type="caution">
    <text evidence="2">The sequence shown here is derived from an EMBL/GenBank/DDBJ whole genome shotgun (WGS) entry which is preliminary data.</text>
</comment>
<organism evidence="2">
    <name type="scientific">marine sediment metagenome</name>
    <dbReference type="NCBI Taxonomy" id="412755"/>
    <lineage>
        <taxon>unclassified sequences</taxon>
        <taxon>metagenomes</taxon>
        <taxon>ecological metagenomes</taxon>
    </lineage>
</organism>
<protein>
    <submittedName>
        <fullName evidence="2">Uncharacterized protein</fullName>
    </submittedName>
</protein>
<accession>A0A0F8X203</accession>
<sequence length="41" mass="4845">MTKRAKLIYWAALMFGYVFIIFTFCSFMIYVLAMLIMEVAP</sequence>
<evidence type="ECO:0000256" key="1">
    <source>
        <dbReference type="SAM" id="Phobius"/>
    </source>
</evidence>
<keyword evidence="1" id="KW-0472">Membrane</keyword>